<evidence type="ECO:0000259" key="7">
    <source>
        <dbReference type="Pfam" id="PF14500"/>
    </source>
</evidence>
<dbReference type="InterPro" id="IPR016024">
    <property type="entry name" value="ARM-type_fold"/>
</dbReference>
<dbReference type="Gene3D" id="1.25.10.10">
    <property type="entry name" value="Leucine-rich Repeat Variant"/>
    <property type="match status" value="1"/>
</dbReference>
<dbReference type="PANTHER" id="PTHR12891">
    <property type="entry name" value="DNA REPAIR/TRANSCRIPTION PROTEIN MET18/MMS19"/>
    <property type="match status" value="1"/>
</dbReference>
<dbReference type="OrthoDB" id="342900at2759"/>
<dbReference type="SUPFAM" id="SSF48371">
    <property type="entry name" value="ARM repeat"/>
    <property type="match status" value="1"/>
</dbReference>
<comment type="function">
    <text evidence="5">Key component of the cytosolic iron-sulfur protein assembly (CIA) complex, a multiprotein complex that mediates the incorporation of iron-sulfur cluster into apoproteins specifically involved in DNA metabolism and genomic integrity. In the CIA complex, MMS19 acts as an adapter between early-acting CIA components and a subset of cellular target iron-sulfur proteins.</text>
</comment>
<evidence type="ECO:0000256" key="2">
    <source>
        <dbReference type="ARBA" id="ARBA00009340"/>
    </source>
</evidence>
<dbReference type="GO" id="GO:0016226">
    <property type="term" value="P:iron-sulfur cluster assembly"/>
    <property type="evidence" value="ECO:0007669"/>
    <property type="project" value="UniProtKB-UniRule"/>
</dbReference>
<dbReference type="Pfam" id="PF14500">
    <property type="entry name" value="MMS19_N"/>
    <property type="match status" value="1"/>
</dbReference>
<comment type="subunit">
    <text evidence="5">Component of the CIA complex.</text>
</comment>
<dbReference type="GO" id="GO:0097361">
    <property type="term" value="C:cytosolic [4Fe-4S] assembly targeting complex"/>
    <property type="evidence" value="ECO:0007669"/>
    <property type="project" value="UniProtKB-UniRule"/>
</dbReference>
<evidence type="ECO:0000256" key="1">
    <source>
        <dbReference type="ARBA" id="ARBA00004123"/>
    </source>
</evidence>
<keyword evidence="4 5" id="KW-0539">Nucleus</keyword>
<dbReference type="AlphaFoldDB" id="A0A9N9T4M1"/>
<proteinExistence type="inferred from homology"/>
<protein>
    <recommendedName>
        <fullName evidence="5">MMS19 nucleotide excision repair protein</fullName>
    </recommendedName>
</protein>
<dbReference type="GO" id="GO:0005634">
    <property type="term" value="C:nucleus"/>
    <property type="evidence" value="ECO:0007669"/>
    <property type="project" value="UniProtKB-SubCell"/>
</dbReference>
<feature type="domain" description="MMS19 N-terminal" evidence="7">
    <location>
        <begin position="43"/>
        <end position="302"/>
    </location>
</feature>
<dbReference type="InterPro" id="IPR011989">
    <property type="entry name" value="ARM-like"/>
</dbReference>
<comment type="subcellular location">
    <subcellularLocation>
        <location evidence="5">Cytoplasm</location>
        <location evidence="5">Cytoskeleton</location>
        <location evidence="5">Spindle</location>
    </subcellularLocation>
    <subcellularLocation>
        <location evidence="1 5">Nucleus</location>
    </subcellularLocation>
</comment>
<dbReference type="InterPro" id="IPR039920">
    <property type="entry name" value="MMS19"/>
</dbReference>
<dbReference type="InterPro" id="IPR024687">
    <property type="entry name" value="MMS19_C"/>
</dbReference>
<keyword evidence="9" id="KW-1185">Reference proteome</keyword>
<keyword evidence="5" id="KW-0206">Cytoskeleton</keyword>
<evidence type="ECO:0000313" key="9">
    <source>
        <dbReference type="Proteomes" id="UP001153709"/>
    </source>
</evidence>
<evidence type="ECO:0000256" key="3">
    <source>
        <dbReference type="ARBA" id="ARBA00022737"/>
    </source>
</evidence>
<keyword evidence="5" id="KW-0227">DNA damage</keyword>
<evidence type="ECO:0000259" key="6">
    <source>
        <dbReference type="Pfam" id="PF12460"/>
    </source>
</evidence>
<dbReference type="Proteomes" id="UP001153709">
    <property type="component" value="Chromosome 6"/>
</dbReference>
<dbReference type="PANTHER" id="PTHR12891:SF0">
    <property type="entry name" value="MMS19 NUCLEOTIDE EXCISION REPAIR PROTEIN HOMOLOG"/>
    <property type="match status" value="1"/>
</dbReference>
<gene>
    <name evidence="8" type="ORF">DIABBA_LOCUS9545</name>
</gene>
<dbReference type="GO" id="GO:0051604">
    <property type="term" value="P:protein maturation"/>
    <property type="evidence" value="ECO:0007669"/>
    <property type="project" value="UniProtKB-UniRule"/>
</dbReference>
<dbReference type="EMBL" id="OU898281">
    <property type="protein sequence ID" value="CAG9836458.1"/>
    <property type="molecule type" value="Genomic_DNA"/>
</dbReference>
<keyword evidence="3" id="KW-0677">Repeat</keyword>
<name>A0A9N9T4M1_DIABA</name>
<evidence type="ECO:0000256" key="4">
    <source>
        <dbReference type="ARBA" id="ARBA00023242"/>
    </source>
</evidence>
<comment type="similarity">
    <text evidence="2 5">Belongs to the MET18/MMS19 family.</text>
</comment>
<feature type="domain" description="MMS19 C-terminal" evidence="6">
    <location>
        <begin position="544"/>
        <end position="896"/>
    </location>
</feature>
<sequence>MKQMELRTIINQFEDKEDATFKENILVISKGIQERTIAILDLIEHLDTLLTNDHASKRDLGISILTEVLKNISEDSLNKQQLEVLAVFYGNKLNDHHQVLPAALSGILSLIQFKDFPGEQVPVLLNLIHKNVPCQQQQRADRYTIYQIFEISLKLHKENILEMKLEFVYIVLTLVDGERDPRNLLFLFKWMKVFLDHFSLQHLTEDIFDVLACYFPVDFRAPPTESSITREALSEALSPCLCAKPEFGDSCITLALEKLDSSLEIAKTDSLKLLTGGCPTFPISIYLEKAPEIWSLLQKEILTNMSDNIRQQCLTTLTIIISKISEGRTDEFLDILQNILDTLKGNLLPDSKLFEKSSQILLYVAAGSEHSCNYIIKEVVPILTNIYSMTAYNSQKSIIVQTLVEFAKESIKFNKTLYLREVPELSKIPLLCLEILSYEHNSRRVGFDCLTVLVPHLAVETRLAVYAALQIAMFSNERPETRNSYLTCLKSAAIAFPTEVKTNILQNVNCEPQLIDSLLSSLIVLVHLKEFKDYVINTFVEALKNMELSSIAIKNLKCLVERFKEQNNTRLLKELITYNILDILVELVLRKNSADNEVSDVSKILKVVISPQTTDLQIAIYEKYFESIFDKISHCDLNLVIMDGLVSTLRQNVKVDYKLLNICRAFSIESQKDIVRNTACELLANLVNKKDDDENLAEFLNKTKDMCSSSVVNYSKNTVLLFSWITKALLMRNHRCGLTWLDWLLQLLEDNRDVPEGFRIIMNDYSEALSLEVHCNKLALYRQKAFVYVTNKIIEKYNQSKPEYLAALGYLLEFTPQQAILLQFPKISRFVMLSLEKNKEPKVLIVILGIIKMICNTNSALLERNLEDFLNRIVQLTVFKESMRVRMEAIQCLTVFSLVFPVYKLLPLKSTVIYTLGTCVDDKKRLVRKEAMEARSLWFLLDAPV</sequence>
<dbReference type="Pfam" id="PF12460">
    <property type="entry name" value="MMS19_C"/>
    <property type="match status" value="1"/>
</dbReference>
<organism evidence="8 9">
    <name type="scientific">Diabrotica balteata</name>
    <name type="common">Banded cucumber beetle</name>
    <dbReference type="NCBI Taxonomy" id="107213"/>
    <lineage>
        <taxon>Eukaryota</taxon>
        <taxon>Metazoa</taxon>
        <taxon>Ecdysozoa</taxon>
        <taxon>Arthropoda</taxon>
        <taxon>Hexapoda</taxon>
        <taxon>Insecta</taxon>
        <taxon>Pterygota</taxon>
        <taxon>Neoptera</taxon>
        <taxon>Endopterygota</taxon>
        <taxon>Coleoptera</taxon>
        <taxon>Polyphaga</taxon>
        <taxon>Cucujiformia</taxon>
        <taxon>Chrysomeloidea</taxon>
        <taxon>Chrysomelidae</taxon>
        <taxon>Galerucinae</taxon>
        <taxon>Diabroticina</taxon>
        <taxon>Diabroticites</taxon>
        <taxon>Diabrotica</taxon>
    </lineage>
</organism>
<evidence type="ECO:0000256" key="5">
    <source>
        <dbReference type="RuleBase" id="RU367072"/>
    </source>
</evidence>
<dbReference type="InterPro" id="IPR029240">
    <property type="entry name" value="MMS19_N"/>
</dbReference>
<dbReference type="GO" id="GO:0005819">
    <property type="term" value="C:spindle"/>
    <property type="evidence" value="ECO:0007669"/>
    <property type="project" value="UniProtKB-SubCell"/>
</dbReference>
<evidence type="ECO:0000313" key="8">
    <source>
        <dbReference type="EMBL" id="CAG9836458.1"/>
    </source>
</evidence>
<accession>A0A9N9T4M1</accession>
<keyword evidence="5" id="KW-0234">DNA repair</keyword>
<reference evidence="8" key="1">
    <citation type="submission" date="2022-01" db="EMBL/GenBank/DDBJ databases">
        <authorList>
            <person name="King R."/>
        </authorList>
    </citation>
    <scope>NUCLEOTIDE SEQUENCE</scope>
</reference>
<dbReference type="GO" id="GO:0006281">
    <property type="term" value="P:DNA repair"/>
    <property type="evidence" value="ECO:0007669"/>
    <property type="project" value="UniProtKB-UniRule"/>
</dbReference>
<keyword evidence="5" id="KW-0963">Cytoplasm</keyword>